<keyword evidence="6 11" id="KW-0798">TonB box</keyword>
<evidence type="ECO:0000256" key="9">
    <source>
        <dbReference type="PROSITE-ProRule" id="PRU01360"/>
    </source>
</evidence>
<evidence type="ECO:0000256" key="3">
    <source>
        <dbReference type="ARBA" id="ARBA00022452"/>
    </source>
</evidence>
<evidence type="ECO:0000256" key="1">
    <source>
        <dbReference type="ARBA" id="ARBA00004571"/>
    </source>
</evidence>
<dbReference type="InterPro" id="IPR012910">
    <property type="entry name" value="Plug_dom"/>
</dbReference>
<dbReference type="InterPro" id="IPR000531">
    <property type="entry name" value="Beta-barrel_TonB"/>
</dbReference>
<evidence type="ECO:0000256" key="8">
    <source>
        <dbReference type="ARBA" id="ARBA00023237"/>
    </source>
</evidence>
<protein>
    <submittedName>
        <fullName evidence="16">TonB-dependent Receptor Plug Domain</fullName>
    </submittedName>
</protein>
<evidence type="ECO:0000256" key="6">
    <source>
        <dbReference type="ARBA" id="ARBA00023077"/>
    </source>
</evidence>
<dbReference type="PROSITE" id="PS01156">
    <property type="entry name" value="TONB_DEPENDENT_REC_2"/>
    <property type="match status" value="1"/>
</dbReference>
<comment type="subcellular location">
    <subcellularLocation>
        <location evidence="1 9">Cell outer membrane</location>
        <topology evidence="1 9">Multi-pass membrane protein</topology>
    </subcellularLocation>
</comment>
<evidence type="ECO:0000256" key="11">
    <source>
        <dbReference type="RuleBase" id="RU003357"/>
    </source>
</evidence>
<feature type="short sequence motif" description="TonB C-terminal box" evidence="10">
    <location>
        <begin position="1006"/>
        <end position="1023"/>
    </location>
</feature>
<keyword evidence="5 13" id="KW-0732">Signal</keyword>
<sequence length="1023" mass="108690">MTKGTAARPGASNAARTRGMLLCGAAALFVGGVAQAQDTPAGAQQPPVAQNGLPTTTSTADPAGPDQLTRETTVNQDSAAPPSQSGADVVVTGSRITSSGFTAPTPTQVIGAEQIARNAQSNIFTTIAQLPSLQGSTGASTGTNSTSSGTQGLSSFSLRGLGTIRTLTLLDGQRVVGANVTGVPDVSLFPQLLVKRVDVVTGGASASYGSDAVGGVVNFITDKRFEGIKANAQFGISDYGDDETALFQVAWGKSFANDRLHLILSGEYDSEAGVPAGSFGEDAPGRRDWYRTTTLLNRGITNDGAPQYLYRDHAQAYQYTKYGLISAGPLQGTAFDVNGNPFPFQYGSNGVPSRNASGTVSGCYTSGGFCVGGDLSGNVGIGTSLKSSLERMNGYGRVGFDLDADNEIYAAVNIAKVNSSNQPNPGAAKSGLTIQCSNPFVPLSVQQACAANNITQFQYGLSNAILPNIKVSPSRKQYRFVGGATGKLPFVGGDWRYDVYYEHGENITDIHVDNITLTPRYNAAIQAIRLNGDIVCANPIARANGCVPINIFGGNTPSDAALAYLEPENGPFQHTRQTQDVISANISGEPFALWAGPVSIATGVEWRREFYRVTGDPYGNGLDFGSQYDANYPADPLLSTNGNNWYAGNYQSGTGRYNVLESFLETNIPLLNSDALGRANLNAAGRATRYSTSGTVYTWKVGGTWDTPLDGLRLRAVTSRDVRAPNLSELFAAPISVNVPNFTNPFTNGSVNIFQNTIGNPDLKPERARNTELGIVFARPKWLPGFSVSFDYYDIKIDGVIAALSAQQVVNLCFSGVTATCGAFDLSGTSQQPFVNVQSFNLASIKTSGFDIEASYQMTRPLGLPGNLTLRGLGTNVRKFTTDTGLPRTTPIDAAGANSGATPDWKWLAIETWDGGDWTLLLQQRWFSDGVIGHQYVECSAGNCPVSTVNNPTIDRNFMAGAFYFDVGGSVNLANKLTAYFKVDNLFNRDPEPSPQTNTGVDINPALYDTIGRFYRVGLRYNF</sequence>
<evidence type="ECO:0000256" key="10">
    <source>
        <dbReference type="PROSITE-ProRule" id="PRU10144"/>
    </source>
</evidence>
<proteinExistence type="inferred from homology"/>
<keyword evidence="16" id="KW-0675">Receptor</keyword>
<dbReference type="InterPro" id="IPR010917">
    <property type="entry name" value="TonB_rcpt_CS"/>
</dbReference>
<evidence type="ECO:0000256" key="5">
    <source>
        <dbReference type="ARBA" id="ARBA00022729"/>
    </source>
</evidence>
<keyword evidence="2 9" id="KW-0813">Transport</keyword>
<feature type="domain" description="TonB-dependent receptor-like beta-barrel" evidence="14">
    <location>
        <begin position="494"/>
        <end position="986"/>
    </location>
</feature>
<organism evidence="16 17">
    <name type="scientific">Sphingomonas gellani</name>
    <dbReference type="NCBI Taxonomy" id="1166340"/>
    <lineage>
        <taxon>Bacteria</taxon>
        <taxon>Pseudomonadati</taxon>
        <taxon>Pseudomonadota</taxon>
        <taxon>Alphaproteobacteria</taxon>
        <taxon>Sphingomonadales</taxon>
        <taxon>Sphingomonadaceae</taxon>
        <taxon>Sphingomonas</taxon>
    </lineage>
</organism>
<dbReference type="InterPro" id="IPR039426">
    <property type="entry name" value="TonB-dep_rcpt-like"/>
</dbReference>
<evidence type="ECO:0000256" key="12">
    <source>
        <dbReference type="SAM" id="MobiDB-lite"/>
    </source>
</evidence>
<dbReference type="Proteomes" id="UP000199206">
    <property type="component" value="Unassembled WGS sequence"/>
</dbReference>
<dbReference type="EMBL" id="FOCF01000007">
    <property type="protein sequence ID" value="SEN44610.1"/>
    <property type="molecule type" value="Genomic_DNA"/>
</dbReference>
<dbReference type="PROSITE" id="PS52016">
    <property type="entry name" value="TONB_DEPENDENT_REC_3"/>
    <property type="match status" value="1"/>
</dbReference>
<name>A0A1H8GLC1_9SPHN</name>
<keyword evidence="7 9" id="KW-0472">Membrane</keyword>
<evidence type="ECO:0000259" key="14">
    <source>
        <dbReference type="Pfam" id="PF00593"/>
    </source>
</evidence>
<dbReference type="STRING" id="1166340.SAMN05192583_2804"/>
<dbReference type="Gene3D" id="2.170.130.10">
    <property type="entry name" value="TonB-dependent receptor, plug domain"/>
    <property type="match status" value="1"/>
</dbReference>
<dbReference type="InterPro" id="IPR036942">
    <property type="entry name" value="Beta-barrel_TonB_sf"/>
</dbReference>
<keyword evidence="17" id="KW-1185">Reference proteome</keyword>
<accession>A0A1H8GLC1</accession>
<dbReference type="Pfam" id="PF00593">
    <property type="entry name" value="TonB_dep_Rec_b-barrel"/>
    <property type="match status" value="1"/>
</dbReference>
<feature type="signal peptide" evidence="13">
    <location>
        <begin position="1"/>
        <end position="36"/>
    </location>
</feature>
<reference evidence="17" key="1">
    <citation type="submission" date="2016-10" db="EMBL/GenBank/DDBJ databases">
        <authorList>
            <person name="Varghese N."/>
            <person name="Submissions S."/>
        </authorList>
    </citation>
    <scope>NUCLEOTIDE SEQUENCE [LARGE SCALE GENOMIC DNA]</scope>
    <source>
        <strain evidence="17">S6-262</strain>
    </source>
</reference>
<comment type="similarity">
    <text evidence="9 11">Belongs to the TonB-dependent receptor family.</text>
</comment>
<evidence type="ECO:0000256" key="4">
    <source>
        <dbReference type="ARBA" id="ARBA00022692"/>
    </source>
</evidence>
<dbReference type="Gene3D" id="2.40.170.20">
    <property type="entry name" value="TonB-dependent receptor, beta-barrel domain"/>
    <property type="match status" value="1"/>
</dbReference>
<dbReference type="SUPFAM" id="SSF56935">
    <property type="entry name" value="Porins"/>
    <property type="match status" value="1"/>
</dbReference>
<dbReference type="PANTHER" id="PTHR47234:SF3">
    <property type="entry name" value="SECRETIN_TONB SHORT N-TERMINAL DOMAIN-CONTAINING PROTEIN"/>
    <property type="match status" value="1"/>
</dbReference>
<keyword evidence="8 9" id="KW-0998">Cell outer membrane</keyword>
<keyword evidence="3 9" id="KW-1134">Transmembrane beta strand</keyword>
<evidence type="ECO:0000259" key="15">
    <source>
        <dbReference type="Pfam" id="PF07715"/>
    </source>
</evidence>
<dbReference type="GO" id="GO:0009279">
    <property type="term" value="C:cell outer membrane"/>
    <property type="evidence" value="ECO:0007669"/>
    <property type="project" value="UniProtKB-SubCell"/>
</dbReference>
<evidence type="ECO:0000313" key="17">
    <source>
        <dbReference type="Proteomes" id="UP000199206"/>
    </source>
</evidence>
<gene>
    <name evidence="16" type="ORF">SAMN05192583_2804</name>
</gene>
<feature type="region of interest" description="Disordered" evidence="12">
    <location>
        <begin position="38"/>
        <end position="88"/>
    </location>
</feature>
<feature type="chain" id="PRO_5011531228" evidence="13">
    <location>
        <begin position="37"/>
        <end position="1023"/>
    </location>
</feature>
<keyword evidence="4 9" id="KW-0812">Transmembrane</keyword>
<dbReference type="InterPro" id="IPR037066">
    <property type="entry name" value="Plug_dom_sf"/>
</dbReference>
<dbReference type="AlphaFoldDB" id="A0A1H8GLC1"/>
<evidence type="ECO:0000256" key="7">
    <source>
        <dbReference type="ARBA" id="ARBA00023136"/>
    </source>
</evidence>
<feature type="domain" description="TonB-dependent receptor plug" evidence="15">
    <location>
        <begin position="103"/>
        <end position="216"/>
    </location>
</feature>
<evidence type="ECO:0000256" key="13">
    <source>
        <dbReference type="SAM" id="SignalP"/>
    </source>
</evidence>
<dbReference type="RefSeq" id="WP_244501589.1">
    <property type="nucleotide sequence ID" value="NZ_FOCF01000007.1"/>
</dbReference>
<evidence type="ECO:0000256" key="2">
    <source>
        <dbReference type="ARBA" id="ARBA00022448"/>
    </source>
</evidence>
<dbReference type="PANTHER" id="PTHR47234">
    <property type="match status" value="1"/>
</dbReference>
<dbReference type="Pfam" id="PF07715">
    <property type="entry name" value="Plug"/>
    <property type="match status" value="1"/>
</dbReference>
<evidence type="ECO:0000313" key="16">
    <source>
        <dbReference type="EMBL" id="SEN44610.1"/>
    </source>
</evidence>
<feature type="compositionally biased region" description="Polar residues" evidence="12">
    <location>
        <begin position="70"/>
        <end position="86"/>
    </location>
</feature>